<dbReference type="EMBL" id="WTYY01000003">
    <property type="protein sequence ID" value="MXO88325.1"/>
    <property type="molecule type" value="Genomic_DNA"/>
</dbReference>
<name>A0A844ZKJ5_9SPHN</name>
<dbReference type="AlphaFoldDB" id="A0A844ZKJ5"/>
<keyword evidence="1" id="KW-0472">Membrane</keyword>
<keyword evidence="3" id="KW-1185">Reference proteome</keyword>
<evidence type="ECO:0000313" key="2">
    <source>
        <dbReference type="EMBL" id="MXO88325.1"/>
    </source>
</evidence>
<feature type="transmembrane region" description="Helical" evidence="1">
    <location>
        <begin position="21"/>
        <end position="41"/>
    </location>
</feature>
<feature type="transmembrane region" description="Helical" evidence="1">
    <location>
        <begin position="73"/>
        <end position="90"/>
    </location>
</feature>
<proteinExistence type="predicted"/>
<evidence type="ECO:0000256" key="1">
    <source>
        <dbReference type="SAM" id="Phobius"/>
    </source>
</evidence>
<keyword evidence="1" id="KW-1133">Transmembrane helix</keyword>
<accession>A0A844ZKJ5</accession>
<organism evidence="2 3">
    <name type="scientific">Alteraurantiacibacter aestuarii</name>
    <dbReference type="NCBI Taxonomy" id="650004"/>
    <lineage>
        <taxon>Bacteria</taxon>
        <taxon>Pseudomonadati</taxon>
        <taxon>Pseudomonadota</taxon>
        <taxon>Alphaproteobacteria</taxon>
        <taxon>Sphingomonadales</taxon>
        <taxon>Erythrobacteraceae</taxon>
        <taxon>Alteraurantiacibacter</taxon>
    </lineage>
</organism>
<keyword evidence="1" id="KW-0812">Transmembrane</keyword>
<dbReference type="RefSeq" id="WP_160590532.1">
    <property type="nucleotide sequence ID" value="NZ_BAAAFP010000001.1"/>
</dbReference>
<comment type="caution">
    <text evidence="2">The sequence shown here is derived from an EMBL/GenBank/DDBJ whole genome shotgun (WGS) entry which is preliminary data.</text>
</comment>
<evidence type="ECO:0000313" key="3">
    <source>
        <dbReference type="Proteomes" id="UP000435243"/>
    </source>
</evidence>
<protein>
    <submittedName>
        <fullName evidence="2">Uncharacterized protein</fullName>
    </submittedName>
</protein>
<gene>
    <name evidence="2" type="ORF">GRI32_06195</name>
</gene>
<dbReference type="OrthoDB" id="7408889at2"/>
<reference evidence="2 3" key="1">
    <citation type="submission" date="2019-12" db="EMBL/GenBank/DDBJ databases">
        <title>Genomic-based taxomic classification of the family Erythrobacteraceae.</title>
        <authorList>
            <person name="Xu L."/>
        </authorList>
    </citation>
    <scope>NUCLEOTIDE SEQUENCE [LARGE SCALE GENOMIC DNA]</scope>
    <source>
        <strain evidence="2 3">JCM 16339</strain>
    </source>
</reference>
<sequence length="99" mass="11475">MSKRPNRFATHYGYGEIKTSRYLVLYVAQAFWLVFGVYLYSGAFWPSTCTPENVLEIYSCSMRLPENGGWREAALLTWLWATPILILLEISRRMGKSDD</sequence>
<dbReference type="Proteomes" id="UP000435243">
    <property type="component" value="Unassembled WGS sequence"/>
</dbReference>